<dbReference type="AlphaFoldDB" id="A0A8X6NXG2"/>
<sequence length="156" mass="17249">MRSETGLSLLLRIIEKASLILTLICFSLDSIPSVINNSLCSWSAMETHPSRPSLIHLARHDRVVQTMSHTLTPGQSHARSAFLEAREGGGSYISKNQSIIARIPASGIDAYNPMTDHECNEDSNETQPLREFNESHPMVLKPCALNKLEGRKNVTP</sequence>
<dbReference type="Proteomes" id="UP000887013">
    <property type="component" value="Unassembled WGS sequence"/>
</dbReference>
<evidence type="ECO:0000313" key="2">
    <source>
        <dbReference type="Proteomes" id="UP000887013"/>
    </source>
</evidence>
<keyword evidence="2" id="KW-1185">Reference proteome</keyword>
<protein>
    <submittedName>
        <fullName evidence="1">Uncharacterized protein</fullName>
    </submittedName>
</protein>
<proteinExistence type="predicted"/>
<comment type="caution">
    <text evidence="1">The sequence shown here is derived from an EMBL/GenBank/DDBJ whole genome shotgun (WGS) entry which is preliminary data.</text>
</comment>
<reference evidence="1" key="1">
    <citation type="submission" date="2020-08" db="EMBL/GenBank/DDBJ databases">
        <title>Multicomponent nature underlies the extraordinary mechanical properties of spider dragline silk.</title>
        <authorList>
            <person name="Kono N."/>
            <person name="Nakamura H."/>
            <person name="Mori M."/>
            <person name="Yoshida Y."/>
            <person name="Ohtoshi R."/>
            <person name="Malay A.D."/>
            <person name="Moran D.A.P."/>
            <person name="Tomita M."/>
            <person name="Numata K."/>
            <person name="Arakawa K."/>
        </authorList>
    </citation>
    <scope>NUCLEOTIDE SEQUENCE</scope>
</reference>
<evidence type="ECO:0000313" key="1">
    <source>
        <dbReference type="EMBL" id="GFT39674.1"/>
    </source>
</evidence>
<name>A0A8X6NXG2_NEPPI</name>
<gene>
    <name evidence="1" type="ORF">NPIL_55941</name>
</gene>
<dbReference type="EMBL" id="BMAW01109703">
    <property type="protein sequence ID" value="GFT39674.1"/>
    <property type="molecule type" value="Genomic_DNA"/>
</dbReference>
<organism evidence="1 2">
    <name type="scientific">Nephila pilipes</name>
    <name type="common">Giant wood spider</name>
    <name type="synonym">Nephila maculata</name>
    <dbReference type="NCBI Taxonomy" id="299642"/>
    <lineage>
        <taxon>Eukaryota</taxon>
        <taxon>Metazoa</taxon>
        <taxon>Ecdysozoa</taxon>
        <taxon>Arthropoda</taxon>
        <taxon>Chelicerata</taxon>
        <taxon>Arachnida</taxon>
        <taxon>Araneae</taxon>
        <taxon>Araneomorphae</taxon>
        <taxon>Entelegynae</taxon>
        <taxon>Araneoidea</taxon>
        <taxon>Nephilidae</taxon>
        <taxon>Nephila</taxon>
    </lineage>
</organism>
<accession>A0A8X6NXG2</accession>